<dbReference type="Gene3D" id="3.40.50.300">
    <property type="entry name" value="P-loop containing nucleotide triphosphate hydrolases"/>
    <property type="match status" value="1"/>
</dbReference>
<dbReference type="PANTHER" id="PTHR42714:SF2">
    <property type="entry name" value="TRNA MODIFICATION GTPASE GTPBP3, MITOCHONDRIAL"/>
    <property type="match status" value="1"/>
</dbReference>
<keyword evidence="7" id="KW-0479">Metal-binding</keyword>
<dbReference type="SUPFAM" id="SSF116878">
    <property type="entry name" value="TrmE connector domain"/>
    <property type="match status" value="1"/>
</dbReference>
<evidence type="ECO:0000256" key="5">
    <source>
        <dbReference type="ARBA" id="ARBA00022958"/>
    </source>
</evidence>
<dbReference type="PANTHER" id="PTHR42714">
    <property type="entry name" value="TRNA MODIFICATION GTPASE GTPBP3"/>
    <property type="match status" value="1"/>
</dbReference>
<comment type="subcellular location">
    <subcellularLocation>
        <location evidence="7">Cytoplasm</location>
    </subcellularLocation>
</comment>
<dbReference type="CDD" id="cd04164">
    <property type="entry name" value="trmE"/>
    <property type="match status" value="1"/>
</dbReference>
<dbReference type="SUPFAM" id="SSF103025">
    <property type="entry name" value="Folate-binding domain"/>
    <property type="match status" value="1"/>
</dbReference>
<keyword evidence="7" id="KW-0460">Magnesium</keyword>
<feature type="binding site" evidence="7">
    <location>
        <begin position="269"/>
        <end position="272"/>
    </location>
    <ligand>
        <name>GTP</name>
        <dbReference type="ChEBI" id="CHEBI:37565"/>
    </ligand>
</feature>
<sequence>MSVDTIYALATARGKAGVAVIRISGPDAKTAVASFGASLPKPRMAGLRNLHSADGTLLDEALILWFESGASFTGEEVVELHTHGSPATVTAVLRALSDVDGLRLAEPGEFTRRALENERLDLAQVEGLSDLIEAETEAQRRQALRVLSGAIGQRAESWRSDLIRAAALIEATIDFADEDVPVDVSPEVLELLDRVESDLQREAAGVSAAERIREGFEVAIVGPPNAGKSTLLNALAGREAAITSEYAGTTRDVIEVRMDLGGLPVTVLDTAGLRETADVVEGIGIDRAKERAAGADLRVFLLGDGSDDLGLEPAPEDIVVQGKADLSGTAARAVSGKTGAGVAQLIADITSHLETQAARAVTATRERHRVAIVRSLASIATARNQVLRGADSAELAAEELRTAIRSLDSLVGRVDVEHILDEIFASFCLGK</sequence>
<feature type="domain" description="TrmE-type G" evidence="8">
    <location>
        <begin position="215"/>
        <end position="354"/>
    </location>
</feature>
<dbReference type="Pfam" id="PF10396">
    <property type="entry name" value="TrmE_N"/>
    <property type="match status" value="1"/>
</dbReference>
<dbReference type="GO" id="GO:0003924">
    <property type="term" value="F:GTPase activity"/>
    <property type="evidence" value="ECO:0007669"/>
    <property type="project" value="UniProtKB-UniRule"/>
</dbReference>
<evidence type="ECO:0000259" key="8">
    <source>
        <dbReference type="PROSITE" id="PS51709"/>
    </source>
</evidence>
<feature type="binding site" evidence="7">
    <location>
        <position position="119"/>
    </location>
    <ligand>
        <name>(6S)-5-formyl-5,6,7,8-tetrahydrofolate</name>
        <dbReference type="ChEBI" id="CHEBI:57457"/>
    </ligand>
</feature>
<dbReference type="InterPro" id="IPR018948">
    <property type="entry name" value="GTP-bd_TrmE_N"/>
</dbReference>
<feature type="binding site" evidence="7">
    <location>
        <begin position="225"/>
        <end position="230"/>
    </location>
    <ligand>
        <name>GTP</name>
        <dbReference type="ChEBI" id="CHEBI:37565"/>
    </ligand>
</feature>
<evidence type="ECO:0000313" key="9">
    <source>
        <dbReference type="EMBL" id="SMX47099.1"/>
    </source>
</evidence>
<evidence type="ECO:0000256" key="1">
    <source>
        <dbReference type="ARBA" id="ARBA00011043"/>
    </source>
</evidence>
<dbReference type="FunFam" id="3.30.1360.120:FF:000007">
    <property type="entry name" value="tRNA modification GTPase GTPBP3, mitochondrial"/>
    <property type="match status" value="1"/>
</dbReference>
<organism evidence="9 10">
    <name type="scientific">Actibacterium lipolyticum</name>
    <dbReference type="NCBI Taxonomy" id="1524263"/>
    <lineage>
        <taxon>Bacteria</taxon>
        <taxon>Pseudomonadati</taxon>
        <taxon>Pseudomonadota</taxon>
        <taxon>Alphaproteobacteria</taxon>
        <taxon>Rhodobacterales</taxon>
        <taxon>Roseobacteraceae</taxon>
        <taxon>Actibacterium</taxon>
    </lineage>
</organism>
<dbReference type="Pfam" id="PF01926">
    <property type="entry name" value="MMR_HSR1"/>
    <property type="match status" value="1"/>
</dbReference>
<dbReference type="InterPro" id="IPR027266">
    <property type="entry name" value="TrmE/GcvT-like"/>
</dbReference>
<dbReference type="InterPro" id="IPR006073">
    <property type="entry name" value="GTP-bd"/>
</dbReference>
<dbReference type="GO" id="GO:0002098">
    <property type="term" value="P:tRNA wobble uridine modification"/>
    <property type="evidence" value="ECO:0007669"/>
    <property type="project" value="TreeGrafter"/>
</dbReference>
<dbReference type="InterPro" id="IPR027368">
    <property type="entry name" value="MnmE_dom2"/>
</dbReference>
<dbReference type="Pfam" id="PF12631">
    <property type="entry name" value="MnmE_helical"/>
    <property type="match status" value="1"/>
</dbReference>
<dbReference type="GO" id="GO:0046872">
    <property type="term" value="F:metal ion binding"/>
    <property type="evidence" value="ECO:0007669"/>
    <property type="project" value="UniProtKB-KW"/>
</dbReference>
<feature type="binding site" evidence="7">
    <location>
        <begin position="244"/>
        <end position="250"/>
    </location>
    <ligand>
        <name>GTP</name>
        <dbReference type="ChEBI" id="CHEBI:37565"/>
    </ligand>
</feature>
<keyword evidence="2 7" id="KW-0819">tRNA processing</keyword>
<evidence type="ECO:0000256" key="3">
    <source>
        <dbReference type="ARBA" id="ARBA00022741"/>
    </source>
</evidence>
<dbReference type="Proteomes" id="UP000202922">
    <property type="component" value="Unassembled WGS sequence"/>
</dbReference>
<dbReference type="InterPro" id="IPR027417">
    <property type="entry name" value="P-loop_NTPase"/>
</dbReference>
<dbReference type="Gene3D" id="1.20.120.430">
    <property type="entry name" value="tRNA modification GTPase MnmE domain 2"/>
    <property type="match status" value="1"/>
</dbReference>
<dbReference type="SUPFAM" id="SSF52540">
    <property type="entry name" value="P-loop containing nucleoside triphosphate hydrolases"/>
    <property type="match status" value="1"/>
</dbReference>
<dbReference type="InterPro" id="IPR005225">
    <property type="entry name" value="Small_GTP-bd"/>
</dbReference>
<dbReference type="GO" id="GO:0005737">
    <property type="term" value="C:cytoplasm"/>
    <property type="evidence" value="ECO:0007669"/>
    <property type="project" value="UniProtKB-SubCell"/>
</dbReference>
<comment type="function">
    <text evidence="7">Exhibits a very high intrinsic GTPase hydrolysis rate. Involved in the addition of a carboxymethylaminomethyl (cmnm) group at the wobble position (U34) of certain tRNAs, forming tRNA-cmnm(5)s(2)U34.</text>
</comment>
<evidence type="ECO:0000256" key="4">
    <source>
        <dbReference type="ARBA" id="ARBA00022801"/>
    </source>
</evidence>
<gene>
    <name evidence="7 9" type="primary">mnmE</name>
    <name evidence="7" type="synonym">trmE</name>
    <name evidence="9" type="ORF">COL8621_03336</name>
</gene>
<evidence type="ECO:0000256" key="2">
    <source>
        <dbReference type="ARBA" id="ARBA00022694"/>
    </source>
</evidence>
<keyword evidence="5 7" id="KW-0630">Potassium</keyword>
<keyword evidence="6 7" id="KW-0342">GTP-binding</keyword>
<dbReference type="GO" id="GO:0030488">
    <property type="term" value="P:tRNA methylation"/>
    <property type="evidence" value="ECO:0007669"/>
    <property type="project" value="TreeGrafter"/>
</dbReference>
<feature type="binding site" evidence="7">
    <location>
        <position position="79"/>
    </location>
    <ligand>
        <name>(6S)-5-formyl-5,6,7,8-tetrahydrofolate</name>
        <dbReference type="ChEBI" id="CHEBI:57457"/>
    </ligand>
</feature>
<dbReference type="EC" id="3.6.-.-" evidence="7"/>
<comment type="subunit">
    <text evidence="7">Homodimer. Heterotetramer of two MnmE and two MnmG subunits.</text>
</comment>
<dbReference type="NCBIfam" id="NF003661">
    <property type="entry name" value="PRK05291.1-3"/>
    <property type="match status" value="1"/>
</dbReference>
<reference evidence="10" key="1">
    <citation type="submission" date="2017-05" db="EMBL/GenBank/DDBJ databases">
        <authorList>
            <person name="Rodrigo-Torres L."/>
            <person name="Arahal R. D."/>
            <person name="Lucena T."/>
        </authorList>
    </citation>
    <scope>NUCLEOTIDE SEQUENCE [LARGE SCALE GENOMIC DNA]</scope>
    <source>
        <strain evidence="10">CECT 8621</strain>
    </source>
</reference>
<comment type="similarity">
    <text evidence="1 7">Belongs to the TRAFAC class TrmE-Era-EngA-EngB-Septin-like GTPase superfamily. TrmE GTPase family.</text>
</comment>
<dbReference type="PRINTS" id="PR00326">
    <property type="entry name" value="GTP1OBG"/>
</dbReference>
<protein>
    <recommendedName>
        <fullName evidence="7">tRNA modification GTPase MnmE</fullName>
        <ecNumber evidence="7">3.6.-.-</ecNumber>
    </recommendedName>
</protein>
<feature type="binding site" evidence="7">
    <location>
        <position position="431"/>
    </location>
    <ligand>
        <name>(6S)-5-formyl-5,6,7,8-tetrahydrofolate</name>
        <dbReference type="ChEBI" id="CHEBI:57457"/>
    </ligand>
</feature>
<dbReference type="InterPro" id="IPR031168">
    <property type="entry name" value="G_TrmE"/>
</dbReference>
<feature type="binding site" evidence="7">
    <location>
        <position position="229"/>
    </location>
    <ligand>
        <name>Mg(2+)</name>
        <dbReference type="ChEBI" id="CHEBI:18420"/>
    </ligand>
</feature>
<dbReference type="InterPro" id="IPR004520">
    <property type="entry name" value="GTPase_MnmE"/>
</dbReference>
<comment type="cofactor">
    <cofactor evidence="7">
        <name>K(+)</name>
        <dbReference type="ChEBI" id="CHEBI:29103"/>
    </cofactor>
    <text evidence="7">Binds 1 potassium ion per subunit.</text>
</comment>
<keyword evidence="10" id="KW-1185">Reference proteome</keyword>
<comment type="caution">
    <text evidence="7">Lacks conserved residue(s) required for the propagation of feature annotation.</text>
</comment>
<dbReference type="HAMAP" id="MF_00379">
    <property type="entry name" value="GTPase_MnmE"/>
    <property type="match status" value="1"/>
</dbReference>
<keyword evidence="3 7" id="KW-0547">Nucleotide-binding</keyword>
<evidence type="ECO:0000256" key="7">
    <source>
        <dbReference type="HAMAP-Rule" id="MF_00379"/>
    </source>
</evidence>
<dbReference type="EMBL" id="FXYE01000002">
    <property type="protein sequence ID" value="SMX47099.1"/>
    <property type="molecule type" value="Genomic_DNA"/>
</dbReference>
<feature type="binding site" evidence="7">
    <location>
        <position position="250"/>
    </location>
    <ligand>
        <name>Mg(2+)</name>
        <dbReference type="ChEBI" id="CHEBI:18420"/>
    </ligand>
</feature>
<dbReference type="PROSITE" id="PS51709">
    <property type="entry name" value="G_TRME"/>
    <property type="match status" value="1"/>
</dbReference>
<evidence type="ECO:0000313" key="10">
    <source>
        <dbReference type="Proteomes" id="UP000202922"/>
    </source>
</evidence>
<proteinExistence type="inferred from homology"/>
<evidence type="ECO:0000256" key="6">
    <source>
        <dbReference type="ARBA" id="ARBA00023134"/>
    </source>
</evidence>
<keyword evidence="4 7" id="KW-0378">Hydrolase</keyword>
<name>A0A238KWE4_9RHOB</name>
<accession>A0A238KWE4</accession>
<feature type="binding site" evidence="7">
    <location>
        <position position="22"/>
    </location>
    <ligand>
        <name>(6S)-5-formyl-5,6,7,8-tetrahydrofolate</name>
        <dbReference type="ChEBI" id="CHEBI:57457"/>
    </ligand>
</feature>
<keyword evidence="7" id="KW-0963">Cytoplasm</keyword>
<dbReference type="InterPro" id="IPR025867">
    <property type="entry name" value="MnmE_helical"/>
</dbReference>
<dbReference type="GO" id="GO:0005525">
    <property type="term" value="F:GTP binding"/>
    <property type="evidence" value="ECO:0007669"/>
    <property type="project" value="UniProtKB-UniRule"/>
</dbReference>
<dbReference type="NCBIfam" id="TIGR00231">
    <property type="entry name" value="small_GTP"/>
    <property type="match status" value="1"/>
</dbReference>
<dbReference type="Gene3D" id="3.30.1360.120">
    <property type="entry name" value="Probable tRNA modification gtpase trme, domain 1"/>
    <property type="match status" value="1"/>
</dbReference>
<dbReference type="CDD" id="cd14858">
    <property type="entry name" value="TrmE_N"/>
    <property type="match status" value="1"/>
</dbReference>
<dbReference type="AlphaFoldDB" id="A0A238KWE4"/>